<comment type="caution">
    <text evidence="3">The sequence shown here is derived from an EMBL/GenBank/DDBJ whole genome shotgun (WGS) entry which is preliminary data.</text>
</comment>
<dbReference type="AlphaFoldDB" id="A0A9W9FBT4"/>
<evidence type="ECO:0000313" key="4">
    <source>
        <dbReference type="Proteomes" id="UP001149165"/>
    </source>
</evidence>
<dbReference type="OrthoDB" id="5419608at2759"/>
<dbReference type="Proteomes" id="UP001149165">
    <property type="component" value="Unassembled WGS sequence"/>
</dbReference>
<reference evidence="3" key="1">
    <citation type="submission" date="2022-11" db="EMBL/GenBank/DDBJ databases">
        <authorList>
            <person name="Petersen C."/>
        </authorList>
    </citation>
    <scope>NUCLEOTIDE SEQUENCE</scope>
    <source>
        <strain evidence="3">IBT 30069</strain>
    </source>
</reference>
<dbReference type="EMBL" id="JAPQKH010000005">
    <property type="protein sequence ID" value="KAJ5097269.1"/>
    <property type="molecule type" value="Genomic_DNA"/>
</dbReference>
<feature type="chain" id="PRO_5041000154" evidence="2">
    <location>
        <begin position="19"/>
        <end position="208"/>
    </location>
</feature>
<evidence type="ECO:0000256" key="1">
    <source>
        <dbReference type="SAM" id="MobiDB-lite"/>
    </source>
</evidence>
<accession>A0A9W9FBT4</accession>
<proteinExistence type="predicted"/>
<evidence type="ECO:0000313" key="3">
    <source>
        <dbReference type="EMBL" id="KAJ5097269.1"/>
    </source>
</evidence>
<keyword evidence="4" id="KW-1185">Reference proteome</keyword>
<evidence type="ECO:0000256" key="2">
    <source>
        <dbReference type="SAM" id="SignalP"/>
    </source>
</evidence>
<sequence length="208" mass="22024">MLLNSVTALLLASSLAAAELEKKQYGYDDSYYSSLEDSLNSLATNTDYDDYMDYLTEYSDIYTDMPTDYTPYMPDATDAPESTDAFNDATVTPPPSMPTVTYDMPPPSIESVLATAIPDSYLSEMADPSAASSLISSIQNGDMPSWYEDLPTSVKSWLSEHYATGAMPAATGSTSGDHEGGRNSAPPSGMVATGLMGAAGILAVAVLL</sequence>
<name>A0A9W9FBT4_9EURO</name>
<gene>
    <name evidence="3" type="ORF">N7456_007990</name>
</gene>
<keyword evidence="2" id="KW-0732">Signal</keyword>
<feature type="region of interest" description="Disordered" evidence="1">
    <location>
        <begin position="168"/>
        <end position="188"/>
    </location>
</feature>
<organism evidence="3 4">
    <name type="scientific">Penicillium angulare</name>
    <dbReference type="NCBI Taxonomy" id="116970"/>
    <lineage>
        <taxon>Eukaryota</taxon>
        <taxon>Fungi</taxon>
        <taxon>Dikarya</taxon>
        <taxon>Ascomycota</taxon>
        <taxon>Pezizomycotina</taxon>
        <taxon>Eurotiomycetes</taxon>
        <taxon>Eurotiomycetidae</taxon>
        <taxon>Eurotiales</taxon>
        <taxon>Aspergillaceae</taxon>
        <taxon>Penicillium</taxon>
    </lineage>
</organism>
<protein>
    <submittedName>
        <fullName evidence="3">Uncharacterized protein</fullName>
    </submittedName>
</protein>
<reference evidence="3" key="2">
    <citation type="journal article" date="2023" name="IMA Fungus">
        <title>Comparative genomic study of the Penicillium genus elucidates a diverse pangenome and 15 lateral gene transfer events.</title>
        <authorList>
            <person name="Petersen C."/>
            <person name="Sorensen T."/>
            <person name="Nielsen M.R."/>
            <person name="Sondergaard T.E."/>
            <person name="Sorensen J.L."/>
            <person name="Fitzpatrick D.A."/>
            <person name="Frisvad J.C."/>
            <person name="Nielsen K.L."/>
        </authorList>
    </citation>
    <scope>NUCLEOTIDE SEQUENCE</scope>
    <source>
        <strain evidence="3">IBT 30069</strain>
    </source>
</reference>
<feature type="signal peptide" evidence="2">
    <location>
        <begin position="1"/>
        <end position="18"/>
    </location>
</feature>